<sequence>MSENEKQEFGSVLHQLLKEQLSRRNEQDNSFAFLEKSTLHLLIASLVLGEKSDAEQSQHPQQEAEWIKQLDEILEESRMQFEEVVDLLKRYSG</sequence>
<proteinExistence type="predicted"/>
<dbReference type="RefSeq" id="WP_036128620.1">
    <property type="nucleotide sequence ID" value="NZ_JAZBNI010000005.1"/>
</dbReference>
<comment type="caution">
    <text evidence="1">The sequence shown here is derived from an EMBL/GenBank/DDBJ whole genome shotgun (WGS) entry which is preliminary data.</text>
</comment>
<organism evidence="1 2">
    <name type="scientific">Lysinibacillus fusiformis</name>
    <dbReference type="NCBI Taxonomy" id="28031"/>
    <lineage>
        <taxon>Bacteria</taxon>
        <taxon>Bacillati</taxon>
        <taxon>Bacillota</taxon>
        <taxon>Bacilli</taxon>
        <taxon>Bacillales</taxon>
        <taxon>Bacillaceae</taxon>
        <taxon>Lysinibacillus</taxon>
    </lineage>
</organism>
<dbReference type="EMBL" id="PDFK01000006">
    <property type="protein sequence ID" value="PKU50517.1"/>
    <property type="molecule type" value="Genomic_DNA"/>
</dbReference>
<protein>
    <submittedName>
        <fullName evidence="1">Uncharacterized protein</fullName>
    </submittedName>
</protein>
<reference evidence="1 2" key="1">
    <citation type="submission" date="2017-10" db="EMBL/GenBank/DDBJ databases">
        <title>Draft genome of Lysinibacillus fusiformis strain Juneja, a laboratory-derived pathogen of Drosophila melanogaster.</title>
        <authorList>
            <person name="Smith B.R."/>
            <person name="Unckless R.L."/>
        </authorList>
    </citation>
    <scope>NUCLEOTIDE SEQUENCE [LARGE SCALE GENOMIC DNA]</scope>
    <source>
        <strain evidence="1 2">Juneja</strain>
    </source>
</reference>
<dbReference type="Proteomes" id="UP000234956">
    <property type="component" value="Unassembled WGS sequence"/>
</dbReference>
<evidence type="ECO:0000313" key="1">
    <source>
        <dbReference type="EMBL" id="PKU50517.1"/>
    </source>
</evidence>
<dbReference type="AlphaFoldDB" id="A0A2I0UWV2"/>
<gene>
    <name evidence="1" type="ORF">CRI88_17170</name>
</gene>
<evidence type="ECO:0000313" key="2">
    <source>
        <dbReference type="Proteomes" id="UP000234956"/>
    </source>
</evidence>
<name>A0A2I0UWV2_9BACI</name>
<accession>A0A2I0UWV2</accession>